<keyword evidence="3" id="KW-0812">Transmembrane</keyword>
<dbReference type="FunFam" id="3.30.70.270:FF:000001">
    <property type="entry name" value="Diguanylate cyclase domain protein"/>
    <property type="match status" value="1"/>
</dbReference>
<name>A0AA92C1K2_RHIRH</name>
<evidence type="ECO:0000313" key="5">
    <source>
        <dbReference type="EMBL" id="PVE52407.1"/>
    </source>
</evidence>
<dbReference type="InterPro" id="IPR050469">
    <property type="entry name" value="Diguanylate_Cyclase"/>
</dbReference>
<dbReference type="EC" id="2.7.7.65" evidence="1"/>
<evidence type="ECO:0000259" key="4">
    <source>
        <dbReference type="PROSITE" id="PS50887"/>
    </source>
</evidence>
<feature type="transmembrane region" description="Helical" evidence="3">
    <location>
        <begin position="12"/>
        <end position="30"/>
    </location>
</feature>
<dbReference type="SMART" id="SM00267">
    <property type="entry name" value="GGDEF"/>
    <property type="match status" value="1"/>
</dbReference>
<evidence type="ECO:0000256" key="1">
    <source>
        <dbReference type="ARBA" id="ARBA00012528"/>
    </source>
</evidence>
<accession>A0AA92C1K2</accession>
<dbReference type="Proteomes" id="UP000244335">
    <property type="component" value="Unassembled WGS sequence"/>
</dbReference>
<dbReference type="InterPro" id="IPR043128">
    <property type="entry name" value="Rev_trsase/Diguanyl_cyclase"/>
</dbReference>
<feature type="transmembrane region" description="Helical" evidence="3">
    <location>
        <begin position="64"/>
        <end position="88"/>
    </location>
</feature>
<dbReference type="NCBIfam" id="TIGR00254">
    <property type="entry name" value="GGDEF"/>
    <property type="match status" value="1"/>
</dbReference>
<protein>
    <recommendedName>
        <fullName evidence="1">diguanylate cyclase</fullName>
        <ecNumber evidence="1">2.7.7.65</ecNumber>
    </recommendedName>
</protein>
<dbReference type="InterPro" id="IPR000160">
    <property type="entry name" value="GGDEF_dom"/>
</dbReference>
<feature type="domain" description="GGDEF" evidence="4">
    <location>
        <begin position="245"/>
        <end position="377"/>
    </location>
</feature>
<feature type="transmembrane region" description="Helical" evidence="3">
    <location>
        <begin position="158"/>
        <end position="185"/>
    </location>
</feature>
<feature type="transmembrane region" description="Helical" evidence="3">
    <location>
        <begin position="37"/>
        <end position="58"/>
    </location>
</feature>
<evidence type="ECO:0000256" key="3">
    <source>
        <dbReference type="SAM" id="Phobius"/>
    </source>
</evidence>
<feature type="transmembrane region" description="Helical" evidence="3">
    <location>
        <begin position="100"/>
        <end position="120"/>
    </location>
</feature>
<dbReference type="InterPro" id="IPR029787">
    <property type="entry name" value="Nucleotide_cyclase"/>
</dbReference>
<dbReference type="GO" id="GO:0052621">
    <property type="term" value="F:diguanylate cyclase activity"/>
    <property type="evidence" value="ECO:0007669"/>
    <property type="project" value="UniProtKB-EC"/>
</dbReference>
<dbReference type="PROSITE" id="PS50887">
    <property type="entry name" value="GGDEF"/>
    <property type="match status" value="1"/>
</dbReference>
<keyword evidence="3" id="KW-1133">Transmembrane helix</keyword>
<evidence type="ECO:0000256" key="2">
    <source>
        <dbReference type="ARBA" id="ARBA00034247"/>
    </source>
</evidence>
<feature type="transmembrane region" description="Helical" evidence="3">
    <location>
        <begin position="191"/>
        <end position="209"/>
    </location>
</feature>
<sequence length="386" mass="41832">MATELDLPTVLFLQKTSYIAGAVTLGYLRLSFSGERGVGLLAVSFLILAAGSTLAGYAELHPALYGVLSLINISFAVLGYCLLSAAFVLVSKPKRKFHPWLVFVPMLGILFAGLVTQFHLNNTYRAVTFTSLGFLAFAATAVVVMRDARREPLPIRKLVAGTLAATSLLSLAMAIEFCFNTFPILGVVDGFSLMIISKFVLAVSIVIFISERQQTEIRQLANRDPLTGLYNRRAFGEIVPSSLQEGDAILFLDIDHFKQLNDHFGHAAGDQVLVMMAQAIQSTTPSSALLARQGGEEFVVFLPAEVGDAKLHAERIRKTVADLHFPAIASEIKVTISVGIARASRQRAGLSEVCRQADRALYLAKTGGRNRVCDADHNTLQQASFG</sequence>
<gene>
    <name evidence="5" type="ORF">DC430_16355</name>
</gene>
<feature type="transmembrane region" description="Helical" evidence="3">
    <location>
        <begin position="126"/>
        <end position="146"/>
    </location>
</feature>
<keyword evidence="3" id="KW-0472">Membrane</keyword>
<organism evidence="5 6">
    <name type="scientific">Rhizobium rhizogenes</name>
    <name type="common">Agrobacterium rhizogenes</name>
    <dbReference type="NCBI Taxonomy" id="359"/>
    <lineage>
        <taxon>Bacteria</taxon>
        <taxon>Pseudomonadati</taxon>
        <taxon>Pseudomonadota</taxon>
        <taxon>Alphaproteobacteria</taxon>
        <taxon>Hyphomicrobiales</taxon>
        <taxon>Rhizobiaceae</taxon>
        <taxon>Rhizobium/Agrobacterium group</taxon>
        <taxon>Rhizobium</taxon>
    </lineage>
</organism>
<comment type="caution">
    <text evidence="5">The sequence shown here is derived from an EMBL/GenBank/DDBJ whole genome shotgun (WGS) entry which is preliminary data.</text>
</comment>
<dbReference type="SUPFAM" id="SSF55073">
    <property type="entry name" value="Nucleotide cyclase"/>
    <property type="match status" value="1"/>
</dbReference>
<comment type="catalytic activity">
    <reaction evidence="2">
        <text>2 GTP = 3',3'-c-di-GMP + 2 diphosphate</text>
        <dbReference type="Rhea" id="RHEA:24898"/>
        <dbReference type="ChEBI" id="CHEBI:33019"/>
        <dbReference type="ChEBI" id="CHEBI:37565"/>
        <dbReference type="ChEBI" id="CHEBI:58805"/>
        <dbReference type="EC" id="2.7.7.65"/>
    </reaction>
</comment>
<dbReference type="EMBL" id="QDFR01000005">
    <property type="protein sequence ID" value="PVE52407.1"/>
    <property type="molecule type" value="Genomic_DNA"/>
</dbReference>
<dbReference type="PANTHER" id="PTHR45138">
    <property type="entry name" value="REGULATORY COMPONENTS OF SENSORY TRANSDUCTION SYSTEM"/>
    <property type="match status" value="1"/>
</dbReference>
<dbReference type="AlphaFoldDB" id="A0AA92C1K2"/>
<dbReference type="PANTHER" id="PTHR45138:SF9">
    <property type="entry name" value="DIGUANYLATE CYCLASE DGCM-RELATED"/>
    <property type="match status" value="1"/>
</dbReference>
<proteinExistence type="predicted"/>
<dbReference type="CDD" id="cd01949">
    <property type="entry name" value="GGDEF"/>
    <property type="match status" value="1"/>
</dbReference>
<dbReference type="RefSeq" id="WP_116494399.1">
    <property type="nucleotide sequence ID" value="NZ_QDFR01000005.1"/>
</dbReference>
<dbReference type="Gene3D" id="3.30.70.270">
    <property type="match status" value="1"/>
</dbReference>
<evidence type="ECO:0000313" key="6">
    <source>
        <dbReference type="Proteomes" id="UP000244335"/>
    </source>
</evidence>
<dbReference type="Pfam" id="PF00990">
    <property type="entry name" value="GGDEF"/>
    <property type="match status" value="1"/>
</dbReference>
<reference evidence="5 6" key="1">
    <citation type="submission" date="2018-04" db="EMBL/GenBank/DDBJ databases">
        <authorList>
            <person name="Hagen T."/>
        </authorList>
    </citation>
    <scope>NUCLEOTIDE SEQUENCE [LARGE SCALE GENOMIC DNA]</scope>
    <source>
        <strain evidence="5 6">TPD7009</strain>
    </source>
</reference>